<evidence type="ECO:0000313" key="11">
    <source>
        <dbReference type="Proteomes" id="UP000656319"/>
    </source>
</evidence>
<reference evidence="10 11" key="1">
    <citation type="submission" date="2020-10" db="EMBL/GenBank/DDBJ databases">
        <authorList>
            <person name="Peeters C."/>
        </authorList>
    </citation>
    <scope>NUCLEOTIDE SEQUENCE [LARGE SCALE GENOMIC DNA]</scope>
    <source>
        <strain evidence="10 11">LMG 27952</strain>
    </source>
</reference>
<dbReference type="PROSITE" id="PS50198">
    <property type="entry name" value="PPIC_PPIASE_2"/>
    <property type="match status" value="1"/>
</dbReference>
<accession>A0ABM8NK75</accession>
<feature type="signal peptide" evidence="8">
    <location>
        <begin position="1"/>
        <end position="31"/>
    </location>
</feature>
<evidence type="ECO:0000256" key="3">
    <source>
        <dbReference type="ARBA" id="ARBA00013194"/>
    </source>
</evidence>
<gene>
    <name evidence="10" type="ORF">LMG27952_02347</name>
</gene>
<dbReference type="EC" id="5.2.1.8" evidence="3"/>
<keyword evidence="4 8" id="KW-0732">Signal</keyword>
<evidence type="ECO:0000256" key="7">
    <source>
        <dbReference type="PROSITE-ProRule" id="PRU00278"/>
    </source>
</evidence>
<evidence type="ECO:0000256" key="8">
    <source>
        <dbReference type="SAM" id="SignalP"/>
    </source>
</evidence>
<keyword evidence="11" id="KW-1185">Reference proteome</keyword>
<dbReference type="Pfam" id="PF13145">
    <property type="entry name" value="Rotamase_2"/>
    <property type="match status" value="1"/>
</dbReference>
<name>A0ABM8NK75_9BURK</name>
<dbReference type="SUPFAM" id="SSF54534">
    <property type="entry name" value="FKBP-like"/>
    <property type="match status" value="1"/>
</dbReference>
<evidence type="ECO:0000256" key="4">
    <source>
        <dbReference type="ARBA" id="ARBA00022729"/>
    </source>
</evidence>
<evidence type="ECO:0000313" key="10">
    <source>
        <dbReference type="EMBL" id="CAD6529755.1"/>
    </source>
</evidence>
<dbReference type="PANTHER" id="PTHR47245:SF1">
    <property type="entry name" value="FOLDASE PROTEIN PRSA"/>
    <property type="match status" value="1"/>
</dbReference>
<dbReference type="InterPro" id="IPR050245">
    <property type="entry name" value="PrsA_foldase"/>
</dbReference>
<comment type="catalytic activity">
    <reaction evidence="1">
        <text>[protein]-peptidylproline (omega=180) = [protein]-peptidylproline (omega=0)</text>
        <dbReference type="Rhea" id="RHEA:16237"/>
        <dbReference type="Rhea" id="RHEA-COMP:10747"/>
        <dbReference type="Rhea" id="RHEA-COMP:10748"/>
        <dbReference type="ChEBI" id="CHEBI:83833"/>
        <dbReference type="ChEBI" id="CHEBI:83834"/>
        <dbReference type="EC" id="5.2.1.8"/>
    </reaction>
</comment>
<proteinExistence type="inferred from homology"/>
<dbReference type="GO" id="GO:0003755">
    <property type="term" value="F:peptidyl-prolyl cis-trans isomerase activity"/>
    <property type="evidence" value="ECO:0007669"/>
    <property type="project" value="UniProtKB-EC"/>
</dbReference>
<comment type="caution">
    <text evidence="10">The sequence shown here is derived from an EMBL/GenBank/DDBJ whole genome shotgun (WGS) entry which is preliminary data.</text>
</comment>
<dbReference type="InterPro" id="IPR046357">
    <property type="entry name" value="PPIase_dom_sf"/>
</dbReference>
<feature type="chain" id="PRO_5047198967" description="peptidylprolyl isomerase" evidence="8">
    <location>
        <begin position="32"/>
        <end position="297"/>
    </location>
</feature>
<keyword evidence="5 7" id="KW-0697">Rotamase</keyword>
<dbReference type="PANTHER" id="PTHR47245">
    <property type="entry name" value="PEPTIDYLPROLYL ISOMERASE"/>
    <property type="match status" value="1"/>
</dbReference>
<dbReference type="Proteomes" id="UP000656319">
    <property type="component" value="Unassembled WGS sequence"/>
</dbReference>
<dbReference type="InterPro" id="IPR000297">
    <property type="entry name" value="PPIase_PpiC"/>
</dbReference>
<dbReference type="EMBL" id="CAJHCQ010000005">
    <property type="protein sequence ID" value="CAD6529755.1"/>
    <property type="molecule type" value="Genomic_DNA"/>
</dbReference>
<comment type="similarity">
    <text evidence="2">Belongs to the PpiC/parvulin rotamase family.</text>
</comment>
<dbReference type="SUPFAM" id="SSF109998">
    <property type="entry name" value="Triger factor/SurA peptide-binding domain-like"/>
    <property type="match status" value="1"/>
</dbReference>
<evidence type="ECO:0000256" key="6">
    <source>
        <dbReference type="ARBA" id="ARBA00023235"/>
    </source>
</evidence>
<dbReference type="Gene3D" id="3.10.50.40">
    <property type="match status" value="1"/>
</dbReference>
<organism evidence="10 11">
    <name type="scientific">Paraburkholderia hiiakae</name>
    <dbReference type="NCBI Taxonomy" id="1081782"/>
    <lineage>
        <taxon>Bacteria</taxon>
        <taxon>Pseudomonadati</taxon>
        <taxon>Pseudomonadota</taxon>
        <taxon>Betaproteobacteria</taxon>
        <taxon>Burkholderiales</taxon>
        <taxon>Burkholderiaceae</taxon>
        <taxon>Paraburkholderia</taxon>
    </lineage>
</organism>
<evidence type="ECO:0000256" key="2">
    <source>
        <dbReference type="ARBA" id="ARBA00007656"/>
    </source>
</evidence>
<feature type="domain" description="PpiC" evidence="9">
    <location>
        <begin position="154"/>
        <end position="253"/>
    </location>
</feature>
<protein>
    <recommendedName>
        <fullName evidence="3">peptidylprolyl isomerase</fullName>
        <ecNumber evidence="3">5.2.1.8</ecNumber>
    </recommendedName>
</protein>
<evidence type="ECO:0000256" key="1">
    <source>
        <dbReference type="ARBA" id="ARBA00000971"/>
    </source>
</evidence>
<evidence type="ECO:0000256" key="5">
    <source>
        <dbReference type="ARBA" id="ARBA00023110"/>
    </source>
</evidence>
<keyword evidence="6 7" id="KW-0413">Isomerase</keyword>
<sequence length="297" mass="31497">MSRMSRSIRALCLLSFTSVAASTLAPTLAHAAEAATLTSAAAALPAGAAALVNGQAIAQSALDTAVGNVVSRTGAADTPQLRATLKDDLIARELLRQQAVLGHYDQRPEIAQFPDAEKTDAEIRAWILDNVHAPKITDSEIKSRYESVIATLGKEEYKPEVIAVADEATANTVLAAVKGGQPFADLARQYGIGETKATGGEMPWVSFRLPLTEGNTHGVPMPLAQVITGLAPGETSPQPLKAGDGWLIVRLESKRPMQVPTYDSAKEDIRRQLQDEAMQAALGQRVAELARSATIVQ</sequence>
<dbReference type="InterPro" id="IPR027304">
    <property type="entry name" value="Trigger_fact/SurA_dom_sf"/>
</dbReference>
<evidence type="ECO:0000259" key="9">
    <source>
        <dbReference type="PROSITE" id="PS50198"/>
    </source>
</evidence>